<protein>
    <submittedName>
        <fullName evidence="6">Crp/Fnr family transcriptional regulator</fullName>
    </submittedName>
</protein>
<proteinExistence type="predicted"/>
<dbReference type="AlphaFoldDB" id="A0A410PVR5"/>
<dbReference type="KEGG" id="amij:EQM06_07085"/>
<keyword evidence="3" id="KW-0804">Transcription</keyword>
<feature type="domain" description="Cyclic nucleotide-binding" evidence="4">
    <location>
        <begin position="13"/>
        <end position="85"/>
    </location>
</feature>
<reference evidence="6 7" key="1">
    <citation type="submission" date="2019-01" db="EMBL/GenBank/DDBJ databases">
        <title>Draft genomes of a novel of Aminipila strains.</title>
        <authorList>
            <person name="Ma S."/>
        </authorList>
    </citation>
    <scope>NUCLEOTIDE SEQUENCE [LARGE SCALE GENOMIC DNA]</scope>
    <source>
        <strain evidence="7">JN-39</strain>
    </source>
</reference>
<evidence type="ECO:0000256" key="3">
    <source>
        <dbReference type="ARBA" id="ARBA00023163"/>
    </source>
</evidence>
<dbReference type="Gene3D" id="2.60.120.10">
    <property type="entry name" value="Jelly Rolls"/>
    <property type="match status" value="1"/>
</dbReference>
<dbReference type="SUPFAM" id="SSF51206">
    <property type="entry name" value="cAMP-binding domain-like"/>
    <property type="match status" value="1"/>
</dbReference>
<dbReference type="Pfam" id="PF00027">
    <property type="entry name" value="cNMP_binding"/>
    <property type="match status" value="1"/>
</dbReference>
<keyword evidence="7" id="KW-1185">Reference proteome</keyword>
<dbReference type="OrthoDB" id="9774616at2"/>
<evidence type="ECO:0000259" key="4">
    <source>
        <dbReference type="PROSITE" id="PS50042"/>
    </source>
</evidence>
<dbReference type="SUPFAM" id="SSF46785">
    <property type="entry name" value="Winged helix' DNA-binding domain"/>
    <property type="match status" value="1"/>
</dbReference>
<dbReference type="InterPro" id="IPR050397">
    <property type="entry name" value="Env_Response_Regulators"/>
</dbReference>
<dbReference type="EMBL" id="CP035281">
    <property type="protein sequence ID" value="QAT43015.1"/>
    <property type="molecule type" value="Genomic_DNA"/>
</dbReference>
<dbReference type="PANTHER" id="PTHR24567:SF58">
    <property type="entry name" value="CYCLIC AMP-BINDING REGULATORY PROTEIN"/>
    <property type="match status" value="1"/>
</dbReference>
<dbReference type="RefSeq" id="WP_128745664.1">
    <property type="nucleotide sequence ID" value="NZ_CP035281.1"/>
</dbReference>
<dbReference type="Pfam" id="PF13545">
    <property type="entry name" value="HTH_Crp_2"/>
    <property type="match status" value="1"/>
</dbReference>
<keyword evidence="1" id="KW-0805">Transcription regulation</keyword>
<sequence>MKKYLSILKNNPLFAKIDERDLETMLDCLSAKVKSFDKNGIILMAGDHIDKVGIVVDGSVHIVKEDLLGNRTIIAQIEPGQIFAEAFSCAAIEKLPVSVIANVNSTVLFIDYNKIVYTCDNSCTFHHRLLENMLGILARKNILLNNKIEHISKRTIKEKVLSYLSSQAQQQEKRRFSIPFNRQELADYLCVDRSALSNELGKLRDEGIIEFNKNEFRLLAEDMNEF</sequence>
<evidence type="ECO:0000256" key="2">
    <source>
        <dbReference type="ARBA" id="ARBA00023125"/>
    </source>
</evidence>
<dbReference type="GO" id="GO:0003700">
    <property type="term" value="F:DNA-binding transcription factor activity"/>
    <property type="evidence" value="ECO:0007669"/>
    <property type="project" value="TreeGrafter"/>
</dbReference>
<dbReference type="PROSITE" id="PS50042">
    <property type="entry name" value="CNMP_BINDING_3"/>
    <property type="match status" value="1"/>
</dbReference>
<dbReference type="InterPro" id="IPR018490">
    <property type="entry name" value="cNMP-bd_dom_sf"/>
</dbReference>
<dbReference type="InterPro" id="IPR036390">
    <property type="entry name" value="WH_DNA-bd_sf"/>
</dbReference>
<dbReference type="InterPro" id="IPR012318">
    <property type="entry name" value="HTH_CRP"/>
</dbReference>
<gene>
    <name evidence="6" type="ORF">EQM06_07085</name>
</gene>
<dbReference type="SMART" id="SM00419">
    <property type="entry name" value="HTH_CRP"/>
    <property type="match status" value="1"/>
</dbReference>
<evidence type="ECO:0000313" key="7">
    <source>
        <dbReference type="Proteomes" id="UP000287601"/>
    </source>
</evidence>
<name>A0A410PVR5_9FIRM</name>
<evidence type="ECO:0000259" key="5">
    <source>
        <dbReference type="PROSITE" id="PS51063"/>
    </source>
</evidence>
<keyword evidence="2" id="KW-0238">DNA-binding</keyword>
<dbReference type="Proteomes" id="UP000287601">
    <property type="component" value="Chromosome"/>
</dbReference>
<dbReference type="GO" id="GO:0003677">
    <property type="term" value="F:DNA binding"/>
    <property type="evidence" value="ECO:0007669"/>
    <property type="project" value="UniProtKB-KW"/>
</dbReference>
<evidence type="ECO:0000256" key="1">
    <source>
        <dbReference type="ARBA" id="ARBA00023015"/>
    </source>
</evidence>
<dbReference type="InterPro" id="IPR014710">
    <property type="entry name" value="RmlC-like_jellyroll"/>
</dbReference>
<evidence type="ECO:0000313" key="6">
    <source>
        <dbReference type="EMBL" id="QAT43015.1"/>
    </source>
</evidence>
<dbReference type="InterPro" id="IPR000595">
    <property type="entry name" value="cNMP-bd_dom"/>
</dbReference>
<dbReference type="CDD" id="cd00038">
    <property type="entry name" value="CAP_ED"/>
    <property type="match status" value="1"/>
</dbReference>
<accession>A0A410PVR5</accession>
<feature type="domain" description="HTH crp-type" evidence="5">
    <location>
        <begin position="154"/>
        <end position="222"/>
    </location>
</feature>
<organism evidence="6 7">
    <name type="scientific">Aminipila luticellarii</name>
    <dbReference type="NCBI Taxonomy" id="2507160"/>
    <lineage>
        <taxon>Bacteria</taxon>
        <taxon>Bacillati</taxon>
        <taxon>Bacillota</taxon>
        <taxon>Clostridia</taxon>
        <taxon>Peptostreptococcales</taxon>
        <taxon>Anaerovoracaceae</taxon>
        <taxon>Aminipila</taxon>
    </lineage>
</organism>
<dbReference type="PROSITE" id="PS51063">
    <property type="entry name" value="HTH_CRP_2"/>
    <property type="match status" value="1"/>
</dbReference>
<dbReference type="PANTHER" id="PTHR24567">
    <property type="entry name" value="CRP FAMILY TRANSCRIPTIONAL REGULATORY PROTEIN"/>
    <property type="match status" value="1"/>
</dbReference>
<dbReference type="GO" id="GO:0005829">
    <property type="term" value="C:cytosol"/>
    <property type="evidence" value="ECO:0007669"/>
    <property type="project" value="TreeGrafter"/>
</dbReference>